<sequence>MPKKSKKSQKNVHDTDSSTDDPKKKQNKKQMEYILAAMYFLDWNKSLLEAYTHNIKELYLVPLTEHCLRKKVMLEEALSMDFSGKSSKVIAAGKKLEQGVKVELGNDELQNLQRRLRNEYEVQKETQAEDPDYVPVKKERWTSLAEISVMYRLRTLIQMSGSTLIFMTKTRSWLEKHRKLLGQHPKECGEVLDYTLLCFETICCQADIFSLTPVDRSIIRSDCKGYITMDDPYVGDPDRKRDEPLVLKENIKEKAKRLESQINYYRSSVNTIASSLIDITQAIAKKIPRNALAVTTKDVKMILERLPPAYYFPTKIVFSEGTQKLLERHPPNKRRIIQQDDRAAAKSESSKTVSKKSVVKSVKSKKSVVSEKKSVKSEKPSSAKETQDKTPSNVNSPNE</sequence>
<evidence type="ECO:0000256" key="1">
    <source>
        <dbReference type="SAM" id="MobiDB-lite"/>
    </source>
</evidence>
<feature type="region of interest" description="Disordered" evidence="1">
    <location>
        <begin position="327"/>
        <end position="399"/>
    </location>
</feature>
<keyword evidence="3" id="KW-1185">Reference proteome</keyword>
<dbReference type="EMBL" id="CAJFDH010000002">
    <property type="protein sequence ID" value="CAD5211956.1"/>
    <property type="molecule type" value="Genomic_DNA"/>
</dbReference>
<accession>A0A811K884</accession>
<organism evidence="2 3">
    <name type="scientific">Bursaphelenchus okinawaensis</name>
    <dbReference type="NCBI Taxonomy" id="465554"/>
    <lineage>
        <taxon>Eukaryota</taxon>
        <taxon>Metazoa</taxon>
        <taxon>Ecdysozoa</taxon>
        <taxon>Nematoda</taxon>
        <taxon>Chromadorea</taxon>
        <taxon>Rhabditida</taxon>
        <taxon>Tylenchina</taxon>
        <taxon>Tylenchomorpha</taxon>
        <taxon>Aphelenchoidea</taxon>
        <taxon>Aphelenchoididae</taxon>
        <taxon>Bursaphelenchus</taxon>
    </lineage>
</organism>
<feature type="compositionally biased region" description="Basic residues" evidence="1">
    <location>
        <begin position="353"/>
        <end position="366"/>
    </location>
</feature>
<comment type="caution">
    <text evidence="2">The sequence shown here is derived from an EMBL/GenBank/DDBJ whole genome shotgun (WGS) entry which is preliminary data.</text>
</comment>
<dbReference type="Proteomes" id="UP000614601">
    <property type="component" value="Unassembled WGS sequence"/>
</dbReference>
<evidence type="ECO:0000313" key="2">
    <source>
        <dbReference type="EMBL" id="CAD5211956.1"/>
    </source>
</evidence>
<dbReference type="EMBL" id="CAJFCW020000002">
    <property type="protein sequence ID" value="CAG9094777.1"/>
    <property type="molecule type" value="Genomic_DNA"/>
</dbReference>
<gene>
    <name evidence="2" type="ORF">BOKJ2_LOCUS3961</name>
</gene>
<dbReference type="AlphaFoldDB" id="A0A811K884"/>
<reference evidence="2" key="1">
    <citation type="submission" date="2020-09" db="EMBL/GenBank/DDBJ databases">
        <authorList>
            <person name="Kikuchi T."/>
        </authorList>
    </citation>
    <scope>NUCLEOTIDE SEQUENCE</scope>
    <source>
        <strain evidence="2">SH1</strain>
    </source>
</reference>
<feature type="region of interest" description="Disordered" evidence="1">
    <location>
        <begin position="1"/>
        <end position="27"/>
    </location>
</feature>
<proteinExistence type="predicted"/>
<feature type="compositionally biased region" description="Basic and acidic residues" evidence="1">
    <location>
        <begin position="11"/>
        <end position="24"/>
    </location>
</feature>
<feature type="compositionally biased region" description="Basic and acidic residues" evidence="1">
    <location>
        <begin position="337"/>
        <end position="349"/>
    </location>
</feature>
<feature type="compositionally biased region" description="Basic residues" evidence="1">
    <location>
        <begin position="1"/>
        <end position="10"/>
    </location>
</feature>
<name>A0A811K884_9BILA</name>
<feature type="compositionally biased region" description="Basic and acidic residues" evidence="1">
    <location>
        <begin position="368"/>
        <end position="388"/>
    </location>
</feature>
<protein>
    <submittedName>
        <fullName evidence="2">Uncharacterized protein</fullName>
    </submittedName>
</protein>
<dbReference type="Proteomes" id="UP000783686">
    <property type="component" value="Unassembled WGS sequence"/>
</dbReference>
<dbReference type="OrthoDB" id="5805078at2759"/>
<evidence type="ECO:0000313" key="3">
    <source>
        <dbReference type="Proteomes" id="UP000614601"/>
    </source>
</evidence>
<feature type="compositionally biased region" description="Polar residues" evidence="1">
    <location>
        <begin position="389"/>
        <end position="399"/>
    </location>
</feature>